<evidence type="ECO:0000256" key="5">
    <source>
        <dbReference type="ARBA" id="ARBA00022989"/>
    </source>
</evidence>
<keyword evidence="3" id="KW-1003">Cell membrane</keyword>
<feature type="domain" description="MacB-like periplasmic core" evidence="9">
    <location>
        <begin position="19"/>
        <end position="237"/>
    </location>
</feature>
<organism evidence="10 11">
    <name type="scientific">Lutimonas vermicola</name>
    <dbReference type="NCBI Taxonomy" id="414288"/>
    <lineage>
        <taxon>Bacteria</taxon>
        <taxon>Pseudomonadati</taxon>
        <taxon>Bacteroidota</taxon>
        <taxon>Flavobacteriia</taxon>
        <taxon>Flavobacteriales</taxon>
        <taxon>Flavobacteriaceae</taxon>
        <taxon>Lutimonas</taxon>
    </lineage>
</organism>
<dbReference type="Proteomes" id="UP001474120">
    <property type="component" value="Unassembled WGS sequence"/>
</dbReference>
<dbReference type="Pfam" id="PF02687">
    <property type="entry name" value="FtsX"/>
    <property type="match status" value="1"/>
</dbReference>
<protein>
    <submittedName>
        <fullName evidence="10">FtsX-like permease family protein</fullName>
    </submittedName>
</protein>
<reference evidence="10 11" key="1">
    <citation type="submission" date="2024-04" db="EMBL/GenBank/DDBJ databases">
        <title>whole genome sequencing of Lutimonas vermicola strain IMCC1616.</title>
        <authorList>
            <person name="Bae S.S."/>
        </authorList>
    </citation>
    <scope>NUCLEOTIDE SEQUENCE [LARGE SCALE GENOMIC DNA]</scope>
    <source>
        <strain evidence="10 11">IMCC1616</strain>
    </source>
</reference>
<comment type="subcellular location">
    <subcellularLocation>
        <location evidence="1">Cell membrane</location>
        <topology evidence="1">Multi-pass membrane protein</topology>
    </subcellularLocation>
</comment>
<dbReference type="InterPro" id="IPR025857">
    <property type="entry name" value="MacB_PCD"/>
</dbReference>
<dbReference type="EMBL" id="JBCDNA010000002">
    <property type="protein sequence ID" value="MEL4455922.1"/>
    <property type="molecule type" value="Genomic_DNA"/>
</dbReference>
<dbReference type="Pfam" id="PF12704">
    <property type="entry name" value="MacB_PCD"/>
    <property type="match status" value="1"/>
</dbReference>
<evidence type="ECO:0000256" key="2">
    <source>
        <dbReference type="ARBA" id="ARBA00005236"/>
    </source>
</evidence>
<dbReference type="PANTHER" id="PTHR30489">
    <property type="entry name" value="LIPOPROTEIN-RELEASING SYSTEM TRANSMEMBRANE PROTEIN LOLE"/>
    <property type="match status" value="1"/>
</dbReference>
<evidence type="ECO:0000313" key="11">
    <source>
        <dbReference type="Proteomes" id="UP001474120"/>
    </source>
</evidence>
<feature type="transmembrane region" description="Helical" evidence="7">
    <location>
        <begin position="20"/>
        <end position="39"/>
    </location>
</feature>
<comment type="similarity">
    <text evidence="2">Belongs to the ABC-4 integral membrane protein family. LolC/E subfamily.</text>
</comment>
<gene>
    <name evidence="10" type="ORF">AABB81_08440</name>
</gene>
<evidence type="ECO:0000256" key="4">
    <source>
        <dbReference type="ARBA" id="ARBA00022692"/>
    </source>
</evidence>
<evidence type="ECO:0000256" key="1">
    <source>
        <dbReference type="ARBA" id="ARBA00004651"/>
    </source>
</evidence>
<dbReference type="PANTHER" id="PTHR30489:SF0">
    <property type="entry name" value="LIPOPROTEIN-RELEASING SYSTEM TRANSMEMBRANE PROTEIN LOLE"/>
    <property type="match status" value="1"/>
</dbReference>
<evidence type="ECO:0000313" key="10">
    <source>
        <dbReference type="EMBL" id="MEL4455922.1"/>
    </source>
</evidence>
<evidence type="ECO:0000259" key="8">
    <source>
        <dbReference type="Pfam" id="PF02687"/>
    </source>
</evidence>
<sequence length="407" mass="46105">MKTILKIAWRNIWRNKRRTLITVASIMFALFFAIIMRGFQKGSYAKMKENAVESYSGYLQIQNKDYWDDKTINNTMTFSQEMAFELAKDERVKVIIPRLESFSLASSGVSTKGVVVMGIDPDKEDKMTKVKSYLQSGEFIEQDDKSIMLSQGLAQFLDIGVNDTLVLFSSGYHGTTAAGLYPVKGILKLPTPEMNRSTVYLPILEAQDLFSAYDRYSALVFDLYDMNDVKAVEDKLRYKIDTNEYRVMGWEAMNKELLQMIETDNAGGVIMIAILYMVIAFGIFGTVLMMTNERIREFSVMVSVGMQKRKLALVVIVELFFLTGLAVAAGVVISLPVMYYFLYNPIEFSGDAVEVMLDFNFEPVMPMSMDWSIFVFQGIAISILSLIAMSYPTIKILKLDVVKGLRS</sequence>
<evidence type="ECO:0000256" key="7">
    <source>
        <dbReference type="SAM" id="Phobius"/>
    </source>
</evidence>
<evidence type="ECO:0000256" key="3">
    <source>
        <dbReference type="ARBA" id="ARBA00022475"/>
    </source>
</evidence>
<dbReference type="RefSeq" id="WP_342159913.1">
    <property type="nucleotide sequence ID" value="NZ_JBCDNA010000002.1"/>
</dbReference>
<evidence type="ECO:0000259" key="9">
    <source>
        <dbReference type="Pfam" id="PF12704"/>
    </source>
</evidence>
<keyword evidence="6 7" id="KW-0472">Membrane</keyword>
<accession>A0ABU9L2Y9</accession>
<dbReference type="InterPro" id="IPR003838">
    <property type="entry name" value="ABC3_permease_C"/>
</dbReference>
<name>A0ABU9L2Y9_9FLAO</name>
<keyword evidence="5 7" id="KW-1133">Transmembrane helix</keyword>
<comment type="caution">
    <text evidence="10">The sequence shown here is derived from an EMBL/GenBank/DDBJ whole genome shotgun (WGS) entry which is preliminary data.</text>
</comment>
<feature type="transmembrane region" description="Helical" evidence="7">
    <location>
        <begin position="266"/>
        <end position="290"/>
    </location>
</feature>
<dbReference type="InterPro" id="IPR051447">
    <property type="entry name" value="Lipoprotein-release_system"/>
</dbReference>
<evidence type="ECO:0000256" key="6">
    <source>
        <dbReference type="ARBA" id="ARBA00023136"/>
    </source>
</evidence>
<feature type="transmembrane region" description="Helical" evidence="7">
    <location>
        <begin position="371"/>
        <end position="391"/>
    </location>
</feature>
<keyword evidence="11" id="KW-1185">Reference proteome</keyword>
<proteinExistence type="inferred from homology"/>
<keyword evidence="4 7" id="KW-0812">Transmembrane</keyword>
<feature type="domain" description="ABC3 transporter permease C-terminal" evidence="8">
    <location>
        <begin position="270"/>
        <end position="400"/>
    </location>
</feature>
<feature type="transmembrane region" description="Helical" evidence="7">
    <location>
        <begin position="311"/>
        <end position="342"/>
    </location>
</feature>